<evidence type="ECO:0000256" key="1">
    <source>
        <dbReference type="ARBA" id="ARBA00022722"/>
    </source>
</evidence>
<organism evidence="3 4">
    <name type="scientific">Arabidopsis arenosa</name>
    <name type="common">Sand rock-cress</name>
    <name type="synonym">Cardaminopsis arenosa</name>
    <dbReference type="NCBI Taxonomy" id="38785"/>
    <lineage>
        <taxon>Eukaryota</taxon>
        <taxon>Viridiplantae</taxon>
        <taxon>Streptophyta</taxon>
        <taxon>Embryophyta</taxon>
        <taxon>Tracheophyta</taxon>
        <taxon>Spermatophyta</taxon>
        <taxon>Magnoliopsida</taxon>
        <taxon>eudicotyledons</taxon>
        <taxon>Gunneridae</taxon>
        <taxon>Pentapetalae</taxon>
        <taxon>rosids</taxon>
        <taxon>malvids</taxon>
        <taxon>Brassicales</taxon>
        <taxon>Brassicaceae</taxon>
        <taxon>Camelineae</taxon>
        <taxon>Arabidopsis</taxon>
    </lineage>
</organism>
<dbReference type="InterPro" id="IPR051132">
    <property type="entry name" value="3-5_Exonuclease_domain"/>
</dbReference>
<dbReference type="SUPFAM" id="SSF53098">
    <property type="entry name" value="Ribonuclease H-like"/>
    <property type="match status" value="1"/>
</dbReference>
<evidence type="ECO:0000313" key="3">
    <source>
        <dbReference type="EMBL" id="CAE6080404.1"/>
    </source>
</evidence>
<reference evidence="3" key="1">
    <citation type="submission" date="2021-01" db="EMBL/GenBank/DDBJ databases">
        <authorList>
            <person name="Bezrukov I."/>
        </authorList>
    </citation>
    <scope>NUCLEOTIDE SEQUENCE</scope>
</reference>
<name>A0A8S2AH36_ARAAE</name>
<keyword evidence="4" id="KW-1185">Reference proteome</keyword>
<keyword evidence="2" id="KW-0378">Hydrolase</keyword>
<dbReference type="Gene3D" id="3.30.420.10">
    <property type="entry name" value="Ribonuclease H-like superfamily/Ribonuclease H"/>
    <property type="match status" value="1"/>
</dbReference>
<dbReference type="GO" id="GO:0005737">
    <property type="term" value="C:cytoplasm"/>
    <property type="evidence" value="ECO:0007669"/>
    <property type="project" value="TreeGrafter"/>
</dbReference>
<dbReference type="GO" id="GO:0005634">
    <property type="term" value="C:nucleus"/>
    <property type="evidence" value="ECO:0007669"/>
    <property type="project" value="TreeGrafter"/>
</dbReference>
<dbReference type="PANTHER" id="PTHR13620:SF121">
    <property type="entry name" value="EMB|CAB82946.1-RELATED"/>
    <property type="match status" value="1"/>
</dbReference>
<dbReference type="GO" id="GO:0003676">
    <property type="term" value="F:nucleic acid binding"/>
    <property type="evidence" value="ECO:0007669"/>
    <property type="project" value="InterPro"/>
</dbReference>
<dbReference type="Proteomes" id="UP000682877">
    <property type="component" value="Chromosome 5"/>
</dbReference>
<dbReference type="InterPro" id="IPR012337">
    <property type="entry name" value="RNaseH-like_sf"/>
</dbReference>
<keyword evidence="1" id="KW-0540">Nuclease</keyword>
<evidence type="ECO:0000313" key="4">
    <source>
        <dbReference type="Proteomes" id="UP000682877"/>
    </source>
</evidence>
<dbReference type="GO" id="GO:0008408">
    <property type="term" value="F:3'-5' exonuclease activity"/>
    <property type="evidence" value="ECO:0007669"/>
    <property type="project" value="TreeGrafter"/>
</dbReference>
<accession>A0A8S2AH36</accession>
<sequence length="195" mass="22145">MLEISSIVDIGLAYIKAIVTDKDSDINLVVETFLSNRNNKKKIIGLDTERVQKARKQIKTVLLQLCDGDHCLIVKLPCEESVNLPVSLFNFLNLPQFTFVGIDIKKTLVKLESEWGLTCKNSVEISPATWNQTEKIGVKKFLYNFFFPPQTPTIPVSEEWDIYVLTENQIKLATSNAYFAFGIGRALLDGFNYLY</sequence>
<dbReference type="AlphaFoldDB" id="A0A8S2AH36"/>
<evidence type="ECO:0000256" key="2">
    <source>
        <dbReference type="ARBA" id="ARBA00022801"/>
    </source>
</evidence>
<gene>
    <name evidence="3" type="ORF">AARE701A_LOCUS14041</name>
</gene>
<dbReference type="InterPro" id="IPR036397">
    <property type="entry name" value="RNaseH_sf"/>
</dbReference>
<proteinExistence type="predicted"/>
<protein>
    <submittedName>
        <fullName evidence="3">Uncharacterized protein</fullName>
    </submittedName>
</protein>
<dbReference type="PANTHER" id="PTHR13620">
    <property type="entry name" value="3-5 EXONUCLEASE"/>
    <property type="match status" value="1"/>
</dbReference>
<dbReference type="EMBL" id="LR999455">
    <property type="protein sequence ID" value="CAE6080404.1"/>
    <property type="molecule type" value="Genomic_DNA"/>
</dbReference>